<dbReference type="Proteomes" id="UP001430065">
    <property type="component" value="Unassembled WGS sequence"/>
</dbReference>
<keyword evidence="3" id="KW-1185">Reference proteome</keyword>
<sequence length="66" mass="7416">MKWKLLGFRVAFFSFVAWCALALYAVLIGPSSVMERGTGLWMLIALGLVVQGLTYVGERLFRPARH</sequence>
<feature type="transmembrane region" description="Helical" evidence="1">
    <location>
        <begin position="7"/>
        <end position="27"/>
    </location>
</feature>
<organism evidence="2 3">
    <name type="scientific">Dyella kyungheensis</name>
    <dbReference type="NCBI Taxonomy" id="1242174"/>
    <lineage>
        <taxon>Bacteria</taxon>
        <taxon>Pseudomonadati</taxon>
        <taxon>Pseudomonadota</taxon>
        <taxon>Gammaproteobacteria</taxon>
        <taxon>Lysobacterales</taxon>
        <taxon>Rhodanobacteraceae</taxon>
        <taxon>Dyella</taxon>
    </lineage>
</organism>
<accession>A0ABS2JR49</accession>
<keyword evidence="1" id="KW-0812">Transmembrane</keyword>
<name>A0ABS2JR49_9GAMM</name>
<reference evidence="2 3" key="1">
    <citation type="submission" date="2020-10" db="EMBL/GenBank/DDBJ databases">
        <title>Phylogeny of dyella-like bacteria.</title>
        <authorList>
            <person name="Fu J."/>
        </authorList>
    </citation>
    <scope>NUCLEOTIDE SEQUENCE [LARGE SCALE GENOMIC DNA]</scope>
    <source>
        <strain evidence="2 3">THG-B117</strain>
    </source>
</reference>
<dbReference type="EMBL" id="JADIKC010000004">
    <property type="protein sequence ID" value="MBM7121502.1"/>
    <property type="molecule type" value="Genomic_DNA"/>
</dbReference>
<evidence type="ECO:0000313" key="3">
    <source>
        <dbReference type="Proteomes" id="UP001430065"/>
    </source>
</evidence>
<evidence type="ECO:0000313" key="2">
    <source>
        <dbReference type="EMBL" id="MBM7121502.1"/>
    </source>
</evidence>
<comment type="caution">
    <text evidence="2">The sequence shown here is derived from an EMBL/GenBank/DDBJ whole genome shotgun (WGS) entry which is preliminary data.</text>
</comment>
<proteinExistence type="predicted"/>
<feature type="transmembrane region" description="Helical" evidence="1">
    <location>
        <begin position="39"/>
        <end position="57"/>
    </location>
</feature>
<gene>
    <name evidence="2" type="ORF">ISP20_10085</name>
</gene>
<keyword evidence="1" id="KW-1133">Transmembrane helix</keyword>
<evidence type="ECO:0000256" key="1">
    <source>
        <dbReference type="SAM" id="Phobius"/>
    </source>
</evidence>
<dbReference type="RefSeq" id="WP_204635971.1">
    <property type="nucleotide sequence ID" value="NZ_CP183983.1"/>
</dbReference>
<keyword evidence="1" id="KW-0472">Membrane</keyword>
<protein>
    <submittedName>
        <fullName evidence="2">Uncharacterized protein</fullName>
    </submittedName>
</protein>